<feature type="transmembrane region" description="Helical" evidence="6">
    <location>
        <begin position="50"/>
        <end position="75"/>
    </location>
</feature>
<evidence type="ECO:0000256" key="1">
    <source>
        <dbReference type="ARBA" id="ARBA00004651"/>
    </source>
</evidence>
<evidence type="ECO:0000259" key="7">
    <source>
        <dbReference type="Pfam" id="PF00884"/>
    </source>
</evidence>
<evidence type="ECO:0000313" key="8">
    <source>
        <dbReference type="EMBL" id="WCO02392.1"/>
    </source>
</evidence>
<evidence type="ECO:0000256" key="4">
    <source>
        <dbReference type="ARBA" id="ARBA00022989"/>
    </source>
</evidence>
<evidence type="ECO:0000256" key="3">
    <source>
        <dbReference type="ARBA" id="ARBA00022692"/>
    </source>
</evidence>
<feature type="domain" description="Sulfatase N-terminal" evidence="7">
    <location>
        <begin position="284"/>
        <end position="549"/>
    </location>
</feature>
<gene>
    <name evidence="8" type="ORF">MUN68_002610</name>
</gene>
<keyword evidence="4 6" id="KW-1133">Transmembrane helix</keyword>
<evidence type="ECO:0000256" key="5">
    <source>
        <dbReference type="ARBA" id="ARBA00023136"/>
    </source>
</evidence>
<feature type="transmembrane region" description="Helical" evidence="6">
    <location>
        <begin position="175"/>
        <end position="193"/>
    </location>
</feature>
<feature type="transmembrane region" description="Helical" evidence="6">
    <location>
        <begin position="143"/>
        <end position="160"/>
    </location>
</feature>
<dbReference type="SUPFAM" id="SSF53649">
    <property type="entry name" value="Alkaline phosphatase-like"/>
    <property type="match status" value="1"/>
</dbReference>
<dbReference type="Pfam" id="PF00884">
    <property type="entry name" value="Sulfatase"/>
    <property type="match status" value="1"/>
</dbReference>
<dbReference type="PIRSF" id="PIRSF005091">
    <property type="entry name" value="Mmb_sulf_HI1246"/>
    <property type="match status" value="1"/>
</dbReference>
<name>A0ABY7RZA6_9FLAO</name>
<evidence type="ECO:0000256" key="6">
    <source>
        <dbReference type="SAM" id="Phobius"/>
    </source>
</evidence>
<comment type="subcellular location">
    <subcellularLocation>
        <location evidence="1">Cell membrane</location>
        <topology evidence="1">Multi-pass membrane protein</topology>
    </subcellularLocation>
</comment>
<dbReference type="InterPro" id="IPR050448">
    <property type="entry name" value="OpgB/LTA_synthase_biosynth"/>
</dbReference>
<proteinExistence type="predicted"/>
<dbReference type="InterPro" id="IPR000917">
    <property type="entry name" value="Sulfatase_N"/>
</dbReference>
<dbReference type="PANTHER" id="PTHR47371">
    <property type="entry name" value="LIPOTEICHOIC ACID SYNTHASE"/>
    <property type="match status" value="1"/>
</dbReference>
<reference evidence="8 9" key="1">
    <citation type="submission" date="2023-01" db="EMBL/GenBank/DDBJ databases">
        <title>Psychroserpens ponticola sp. nov., isolated from seawater.</title>
        <authorList>
            <person name="Kristyanto S."/>
            <person name="Jung J."/>
            <person name="Kim J.M."/>
            <person name="Jeon C.O."/>
        </authorList>
    </citation>
    <scope>NUCLEOTIDE SEQUENCE [LARGE SCALE GENOMIC DNA]</scope>
    <source>
        <strain evidence="8 9">MSW6</strain>
    </source>
</reference>
<evidence type="ECO:0000256" key="2">
    <source>
        <dbReference type="ARBA" id="ARBA00022475"/>
    </source>
</evidence>
<keyword evidence="5 6" id="KW-0472">Membrane</keyword>
<evidence type="ECO:0000313" key="9">
    <source>
        <dbReference type="Proteomes" id="UP001202717"/>
    </source>
</evidence>
<dbReference type="Proteomes" id="UP001202717">
    <property type="component" value="Chromosome"/>
</dbReference>
<dbReference type="Gene3D" id="3.40.720.10">
    <property type="entry name" value="Alkaline Phosphatase, subunit A"/>
    <property type="match status" value="1"/>
</dbReference>
<protein>
    <submittedName>
        <fullName evidence="8">Sulfatase-like hydrolase/transferase</fullName>
    </submittedName>
</protein>
<dbReference type="CDD" id="cd16015">
    <property type="entry name" value="LTA_synthase"/>
    <property type="match status" value="1"/>
</dbReference>
<organism evidence="8 9">
    <name type="scientific">Psychroserpens ponticola</name>
    <dbReference type="NCBI Taxonomy" id="2932268"/>
    <lineage>
        <taxon>Bacteria</taxon>
        <taxon>Pseudomonadati</taxon>
        <taxon>Bacteroidota</taxon>
        <taxon>Flavobacteriia</taxon>
        <taxon>Flavobacteriales</taxon>
        <taxon>Flavobacteriaceae</taxon>
        <taxon>Psychroserpens</taxon>
    </lineage>
</organism>
<keyword evidence="2" id="KW-1003">Cell membrane</keyword>
<dbReference type="PANTHER" id="PTHR47371:SF3">
    <property type="entry name" value="PHOSPHOGLYCEROL TRANSFERASE I"/>
    <property type="match status" value="1"/>
</dbReference>
<feature type="transmembrane region" description="Helical" evidence="6">
    <location>
        <begin position="9"/>
        <end position="30"/>
    </location>
</feature>
<dbReference type="InterPro" id="IPR012160">
    <property type="entry name" value="LtaS-like"/>
</dbReference>
<dbReference type="InterPro" id="IPR017850">
    <property type="entry name" value="Alkaline_phosphatase_core_sf"/>
</dbReference>
<accession>A0ABY7RZA6</accession>
<dbReference type="RefSeq" id="WP_249994848.1">
    <property type="nucleotide sequence ID" value="NZ_CP116221.1"/>
</dbReference>
<keyword evidence="9" id="KW-1185">Reference proteome</keyword>
<sequence>MKKFGSIKLILRTYALVIGVFFVFRCILFFTELDRIDFQEVSMFTIINSFIMGIRFDTVISSYILILPALVLFVMEILNKKSSLIKTIIFYWIALLFTIAFIISTIDIPYFNQFFSRLSVGALAWVDSFGFVFKMISQEPKQLLFAIPLLTLLYLFYSKLRKIFRKDLSKNDAHIVIKISTFIFCLGLIFLGIRGRLEEKSPIRIGTAYISNHSFLNQMGLNPVFTLMRSYIDSQNNENDTIQMMDDQVAIAKVQNALGLTNLNQYESPIARKIIPDSTQTNQPNIVLVMMESMSASKMKRHGNTRNLTPFLDSLSHKSIYFENIYTAGKHTFNGIFGTMFSFPAIYRQHSLKSMNNYHGLSTVLRKKGYSTTYFTTHDGQFDNVEGFLKDNAFENIYTESKYPSSEIKTILGVPDDFMFRFSIPIINDLHKENKPFFVSFMTTSDHMPFYIPEYFEADNEKNRHKIVEYADWSLRQLVQMSSKEEWFDNTIFIFVADHGAPISAPYDISLDYHHAPLLFYSPKLIKTPQTYTQIGGQIDVFPTLMGLLKQPYINNTLGIDLLKEQRPYIFINDDDKIGVLSDSLFLILKEKEAPKLYKYKNNNTTDYSKDYPEIIKSMETYTKANLQTFQYMLLNKETLKSPE</sequence>
<keyword evidence="3 6" id="KW-0812">Transmembrane</keyword>
<dbReference type="EMBL" id="CP116221">
    <property type="protein sequence ID" value="WCO02392.1"/>
    <property type="molecule type" value="Genomic_DNA"/>
</dbReference>
<dbReference type="Gene3D" id="3.30.1120.80">
    <property type="match status" value="1"/>
</dbReference>
<feature type="transmembrane region" description="Helical" evidence="6">
    <location>
        <begin position="87"/>
        <end position="106"/>
    </location>
</feature>